<dbReference type="PATRIC" id="fig|1263867.3.peg.279"/>
<dbReference type="EC" id="2.1.1.63" evidence="3"/>
<evidence type="ECO:0000256" key="2">
    <source>
        <dbReference type="ARBA" id="ARBA00008711"/>
    </source>
</evidence>
<evidence type="ECO:0000256" key="8">
    <source>
        <dbReference type="ARBA" id="ARBA00049348"/>
    </source>
</evidence>
<dbReference type="AlphaFoldDB" id="M2BBV4"/>
<dbReference type="InterPro" id="IPR036388">
    <property type="entry name" value="WH-like_DNA-bd_sf"/>
</dbReference>
<evidence type="ECO:0000256" key="4">
    <source>
        <dbReference type="ARBA" id="ARBA00022603"/>
    </source>
</evidence>
<organism evidence="11 12">
    <name type="scientific">Rhodopirellula europaea 6C</name>
    <dbReference type="NCBI Taxonomy" id="1263867"/>
    <lineage>
        <taxon>Bacteria</taxon>
        <taxon>Pseudomonadati</taxon>
        <taxon>Planctomycetota</taxon>
        <taxon>Planctomycetia</taxon>
        <taxon>Pirellulales</taxon>
        <taxon>Pirellulaceae</taxon>
        <taxon>Rhodopirellula</taxon>
    </lineage>
</organism>
<keyword evidence="7" id="KW-0234">DNA repair</keyword>
<sequence length="220" mass="23892">MSQSPSKQNESTLHFATDACALGHFLIARVCEANSAKGICFLSLGDDPSSQLSELAAAIPHHELVEAPDSFQTELAAVRQFIGQPTQSLVLPLDLRGTSFQKRVWEALVQTIPGETITYRELAERIGSPGSSRAVGAACGQNQIALAVPCHRAVRSDGKDSGFRWGLERKRELLDRERVLNRPSLRTGKNQLQLAGFDAPSPNPKSPTHSCSTPLRQPQT</sequence>
<evidence type="ECO:0000259" key="10">
    <source>
        <dbReference type="Pfam" id="PF01035"/>
    </source>
</evidence>
<dbReference type="FunFam" id="1.10.10.10:FF:000214">
    <property type="entry name" value="Methylated-DNA--protein-cysteine methyltransferase"/>
    <property type="match status" value="1"/>
</dbReference>
<dbReference type="Proteomes" id="UP000011529">
    <property type="component" value="Unassembled WGS sequence"/>
</dbReference>
<dbReference type="RefSeq" id="WP_008653093.1">
    <property type="nucleotide sequence ID" value="NZ_ANMO01000011.1"/>
</dbReference>
<protein>
    <recommendedName>
        <fullName evidence="3">methylated-DNA--[protein]-cysteine S-methyltransferase</fullName>
        <ecNumber evidence="3">2.1.1.63</ecNumber>
    </recommendedName>
</protein>
<dbReference type="SUPFAM" id="SSF46767">
    <property type="entry name" value="Methylated DNA-protein cysteine methyltransferase, C-terminal domain"/>
    <property type="match status" value="1"/>
</dbReference>
<dbReference type="GO" id="GO:0006281">
    <property type="term" value="P:DNA repair"/>
    <property type="evidence" value="ECO:0007669"/>
    <property type="project" value="UniProtKB-KW"/>
</dbReference>
<dbReference type="NCBIfam" id="TIGR00589">
    <property type="entry name" value="ogt"/>
    <property type="match status" value="1"/>
</dbReference>
<reference evidence="11" key="2">
    <citation type="journal article" date="2013" name="Mar. Genomics">
        <title>Expression of sulfatases in Rhodopirellula baltica and the diversity of sulfatases in the genus Rhodopirellula.</title>
        <authorList>
            <person name="Wegner C.E."/>
            <person name="Richter-Heitmann T."/>
            <person name="Klindworth A."/>
            <person name="Klockow C."/>
            <person name="Richter M."/>
            <person name="Achstetter T."/>
            <person name="Glockner F.O."/>
            <person name="Harder J."/>
        </authorList>
    </citation>
    <scope>NUCLEOTIDE SEQUENCE [LARGE SCALE GENOMIC DNA]</scope>
    <source>
        <strain evidence="11">6C</strain>
    </source>
</reference>
<feature type="region of interest" description="Disordered" evidence="9">
    <location>
        <begin position="187"/>
        <end position="220"/>
    </location>
</feature>
<keyword evidence="4" id="KW-0489">Methyltransferase</keyword>
<dbReference type="GO" id="GO:0003908">
    <property type="term" value="F:methylated-DNA-[protein]-cysteine S-methyltransferase activity"/>
    <property type="evidence" value="ECO:0007669"/>
    <property type="project" value="UniProtKB-EC"/>
</dbReference>
<evidence type="ECO:0000256" key="6">
    <source>
        <dbReference type="ARBA" id="ARBA00022763"/>
    </source>
</evidence>
<comment type="caution">
    <text evidence="11">The sequence shown here is derived from an EMBL/GenBank/DDBJ whole genome shotgun (WGS) entry which is preliminary data.</text>
</comment>
<evidence type="ECO:0000256" key="9">
    <source>
        <dbReference type="SAM" id="MobiDB-lite"/>
    </source>
</evidence>
<evidence type="ECO:0000256" key="5">
    <source>
        <dbReference type="ARBA" id="ARBA00022679"/>
    </source>
</evidence>
<dbReference type="GO" id="GO:0032259">
    <property type="term" value="P:methylation"/>
    <property type="evidence" value="ECO:0007669"/>
    <property type="project" value="UniProtKB-KW"/>
</dbReference>
<feature type="domain" description="Methylated-DNA-[protein]-cysteine S-methyltransferase DNA binding" evidence="10">
    <location>
        <begin position="99"/>
        <end position="179"/>
    </location>
</feature>
<evidence type="ECO:0000313" key="11">
    <source>
        <dbReference type="EMBL" id="EMB19138.1"/>
    </source>
</evidence>
<evidence type="ECO:0000256" key="3">
    <source>
        <dbReference type="ARBA" id="ARBA00011918"/>
    </source>
</evidence>
<evidence type="ECO:0000256" key="7">
    <source>
        <dbReference type="ARBA" id="ARBA00023204"/>
    </source>
</evidence>
<name>M2BBV4_9BACT</name>
<comment type="catalytic activity">
    <reaction evidence="8">
        <text>a 6-O-methyl-2'-deoxyguanosine in DNA + L-cysteinyl-[protein] = S-methyl-L-cysteinyl-[protein] + a 2'-deoxyguanosine in DNA</text>
        <dbReference type="Rhea" id="RHEA:24000"/>
        <dbReference type="Rhea" id="RHEA-COMP:10131"/>
        <dbReference type="Rhea" id="RHEA-COMP:10132"/>
        <dbReference type="Rhea" id="RHEA-COMP:11367"/>
        <dbReference type="Rhea" id="RHEA-COMP:11368"/>
        <dbReference type="ChEBI" id="CHEBI:29950"/>
        <dbReference type="ChEBI" id="CHEBI:82612"/>
        <dbReference type="ChEBI" id="CHEBI:85445"/>
        <dbReference type="ChEBI" id="CHEBI:85448"/>
        <dbReference type="EC" id="2.1.1.63"/>
    </reaction>
</comment>
<dbReference type="EMBL" id="ANMO01000011">
    <property type="protein sequence ID" value="EMB19138.1"/>
    <property type="molecule type" value="Genomic_DNA"/>
</dbReference>
<dbReference type="SUPFAM" id="SSF53155">
    <property type="entry name" value="Methylated DNA-protein cysteine methyltransferase domain"/>
    <property type="match status" value="1"/>
</dbReference>
<dbReference type="Gene3D" id="1.10.10.10">
    <property type="entry name" value="Winged helix-like DNA-binding domain superfamily/Winged helix DNA-binding domain"/>
    <property type="match status" value="1"/>
</dbReference>
<dbReference type="InterPro" id="IPR014048">
    <property type="entry name" value="MethylDNA_cys_MeTrfase_DNA-bd"/>
</dbReference>
<dbReference type="PANTHER" id="PTHR10815">
    <property type="entry name" value="METHYLATED-DNA--PROTEIN-CYSTEINE METHYLTRANSFERASE"/>
    <property type="match status" value="1"/>
</dbReference>
<evidence type="ECO:0000313" key="12">
    <source>
        <dbReference type="Proteomes" id="UP000011529"/>
    </source>
</evidence>
<keyword evidence="5" id="KW-0808">Transferase</keyword>
<gene>
    <name evidence="11" type="ORF">RE6C_00256</name>
</gene>
<dbReference type="Pfam" id="PF01035">
    <property type="entry name" value="DNA_binding_1"/>
    <property type="match status" value="1"/>
</dbReference>
<feature type="compositionally biased region" description="Polar residues" evidence="9">
    <location>
        <begin position="206"/>
        <end position="220"/>
    </location>
</feature>
<dbReference type="InterPro" id="IPR036217">
    <property type="entry name" value="MethylDNA_cys_MeTrfase_DNAb"/>
</dbReference>
<dbReference type="PANTHER" id="PTHR10815:SF5">
    <property type="entry name" value="METHYLATED-DNA--PROTEIN-CYSTEINE METHYLTRANSFERASE"/>
    <property type="match status" value="1"/>
</dbReference>
<reference evidence="11" key="1">
    <citation type="submission" date="2012-11" db="EMBL/GenBank/DDBJ databases">
        <title>Permanent draft genomes of Rhodopirellula europaea strain SH398 and 6C.</title>
        <authorList>
            <person name="Richter M."/>
            <person name="Richter-Heitmann T."/>
            <person name="Frank C."/>
            <person name="Harder J."/>
            <person name="Glockner F.O."/>
        </authorList>
    </citation>
    <scope>NUCLEOTIDE SEQUENCE</scope>
    <source>
        <strain evidence="11">6C</strain>
    </source>
</reference>
<dbReference type="CDD" id="cd06445">
    <property type="entry name" value="ATase"/>
    <property type="match status" value="1"/>
</dbReference>
<comment type="catalytic activity">
    <reaction evidence="1">
        <text>a 4-O-methyl-thymidine in DNA + L-cysteinyl-[protein] = a thymidine in DNA + S-methyl-L-cysteinyl-[protein]</text>
        <dbReference type="Rhea" id="RHEA:53428"/>
        <dbReference type="Rhea" id="RHEA-COMP:10131"/>
        <dbReference type="Rhea" id="RHEA-COMP:10132"/>
        <dbReference type="Rhea" id="RHEA-COMP:13555"/>
        <dbReference type="Rhea" id="RHEA-COMP:13556"/>
        <dbReference type="ChEBI" id="CHEBI:29950"/>
        <dbReference type="ChEBI" id="CHEBI:82612"/>
        <dbReference type="ChEBI" id="CHEBI:137386"/>
        <dbReference type="ChEBI" id="CHEBI:137387"/>
        <dbReference type="EC" id="2.1.1.63"/>
    </reaction>
</comment>
<keyword evidence="6" id="KW-0227">DNA damage</keyword>
<dbReference type="Gene3D" id="3.30.160.70">
    <property type="entry name" value="Methylated DNA-protein cysteine methyltransferase domain"/>
    <property type="match status" value="1"/>
</dbReference>
<evidence type="ECO:0000256" key="1">
    <source>
        <dbReference type="ARBA" id="ARBA00001286"/>
    </source>
</evidence>
<keyword evidence="12" id="KW-1185">Reference proteome</keyword>
<proteinExistence type="inferred from homology"/>
<dbReference type="InterPro" id="IPR036631">
    <property type="entry name" value="MGMT_N_sf"/>
</dbReference>
<accession>M2BBV4</accession>
<comment type="similarity">
    <text evidence="2">Belongs to the MGMT family.</text>
</comment>